<evidence type="ECO:0000313" key="10">
    <source>
        <dbReference type="EMBL" id="NEI52871.1"/>
    </source>
</evidence>
<accession>A0AAE5C779</accession>
<dbReference type="InterPro" id="IPR001867">
    <property type="entry name" value="OmpR/PhoB-type_DNA-bd"/>
</dbReference>
<proteinExistence type="predicted"/>
<keyword evidence="3" id="KW-0805">Transcription regulation</keyword>
<dbReference type="GO" id="GO:0032993">
    <property type="term" value="C:protein-DNA complex"/>
    <property type="evidence" value="ECO:0007669"/>
    <property type="project" value="TreeGrafter"/>
</dbReference>
<dbReference type="InterPro" id="IPR001789">
    <property type="entry name" value="Sig_transdc_resp-reg_receiver"/>
</dbReference>
<dbReference type="AlphaFoldDB" id="A0AAE5C779"/>
<dbReference type="Gene3D" id="3.40.50.2300">
    <property type="match status" value="1"/>
</dbReference>
<evidence type="ECO:0000256" key="7">
    <source>
        <dbReference type="PROSITE-ProRule" id="PRU01091"/>
    </source>
</evidence>
<dbReference type="GO" id="GO:0005829">
    <property type="term" value="C:cytosol"/>
    <property type="evidence" value="ECO:0007669"/>
    <property type="project" value="TreeGrafter"/>
</dbReference>
<dbReference type="SUPFAM" id="SSF52172">
    <property type="entry name" value="CheY-like"/>
    <property type="match status" value="1"/>
</dbReference>
<dbReference type="Pfam" id="PF00486">
    <property type="entry name" value="Trans_reg_C"/>
    <property type="match status" value="1"/>
</dbReference>
<gene>
    <name evidence="10" type="ORF">GR217_35290</name>
</gene>
<keyword evidence="1 6" id="KW-0597">Phosphoprotein</keyword>
<evidence type="ECO:0000256" key="5">
    <source>
        <dbReference type="ARBA" id="ARBA00023163"/>
    </source>
</evidence>
<feature type="DNA-binding region" description="OmpR/PhoB-type" evidence="7">
    <location>
        <begin position="124"/>
        <end position="217"/>
    </location>
</feature>
<feature type="domain" description="OmpR/PhoB-type" evidence="9">
    <location>
        <begin position="124"/>
        <end position="217"/>
    </location>
</feature>
<dbReference type="Proteomes" id="UP000661163">
    <property type="component" value="Unassembled WGS sequence"/>
</dbReference>
<reference evidence="10 11" key="1">
    <citation type="submission" date="2019-12" db="EMBL/GenBank/DDBJ databases">
        <title>Rhizobium genotypes associated with high levels of biological nitrogen fixation by grain legumes in a temperate-maritime cropping system.</title>
        <authorList>
            <person name="Maluk M."/>
            <person name="Francesc Ferrando Molina F."/>
            <person name="Lopez Del Egido L."/>
            <person name="Lafos M."/>
            <person name="Langarica-Fuentes A."/>
            <person name="Gebre Yohannes G."/>
            <person name="Young M.W."/>
            <person name="Martin P."/>
            <person name="Gantlett R."/>
            <person name="Kenicer G."/>
            <person name="Hawes C."/>
            <person name="Begg G.S."/>
            <person name="Quilliam R.S."/>
            <person name="Squire G.R."/>
            <person name="Poole P.S."/>
            <person name="Young P.W."/>
            <person name="Iannetta P.M."/>
            <person name="James E.K."/>
        </authorList>
    </citation>
    <scope>NUCLEOTIDE SEQUENCE [LARGE SCALE GENOMIC DNA]</scope>
    <source>
        <strain evidence="10 11">JHI985</strain>
    </source>
</reference>
<name>A0AAE5C779_9HYPH</name>
<keyword evidence="4 7" id="KW-0238">DNA-binding</keyword>
<protein>
    <submittedName>
        <fullName evidence="10">Response regulator</fullName>
    </submittedName>
</protein>
<dbReference type="GO" id="GO:0000156">
    <property type="term" value="F:phosphorelay response regulator activity"/>
    <property type="evidence" value="ECO:0007669"/>
    <property type="project" value="TreeGrafter"/>
</dbReference>
<dbReference type="InterPro" id="IPR011006">
    <property type="entry name" value="CheY-like_superfamily"/>
</dbReference>
<dbReference type="SMART" id="SM00448">
    <property type="entry name" value="REC"/>
    <property type="match status" value="1"/>
</dbReference>
<sequence length="218" mass="24704">MRIMLVEDDTAQATAICDLCKGHGYAVDPVKTGVEANEMLLTETYDCIVLDLGLPDSNGEEILLRLRMRSDLTPVLILSGRNQPSERTRLITAGADDFMSKPYYGMELLARISNLTRRRGQSPGPETVIGEVVIRPGERLVTRNGNRVNLTRREYAVLEYLLHRRGKLVIKQDVELSVYGFDFIASNTLEVYISRIRRKLGQDLIETVRGFGYRLKEK</sequence>
<dbReference type="Pfam" id="PF00072">
    <property type="entry name" value="Response_reg"/>
    <property type="match status" value="1"/>
</dbReference>
<dbReference type="InterPro" id="IPR036388">
    <property type="entry name" value="WH-like_DNA-bd_sf"/>
</dbReference>
<dbReference type="GO" id="GO:0000976">
    <property type="term" value="F:transcription cis-regulatory region binding"/>
    <property type="evidence" value="ECO:0007669"/>
    <property type="project" value="TreeGrafter"/>
</dbReference>
<evidence type="ECO:0000256" key="1">
    <source>
        <dbReference type="ARBA" id="ARBA00022553"/>
    </source>
</evidence>
<dbReference type="SMART" id="SM00862">
    <property type="entry name" value="Trans_reg_C"/>
    <property type="match status" value="1"/>
</dbReference>
<evidence type="ECO:0000259" key="8">
    <source>
        <dbReference type="PROSITE" id="PS50110"/>
    </source>
</evidence>
<evidence type="ECO:0000259" key="9">
    <source>
        <dbReference type="PROSITE" id="PS51755"/>
    </source>
</evidence>
<evidence type="ECO:0000256" key="3">
    <source>
        <dbReference type="ARBA" id="ARBA00023015"/>
    </source>
</evidence>
<feature type="domain" description="Response regulatory" evidence="8">
    <location>
        <begin position="2"/>
        <end position="116"/>
    </location>
</feature>
<dbReference type="Gene3D" id="1.10.10.10">
    <property type="entry name" value="Winged helix-like DNA-binding domain superfamily/Winged helix DNA-binding domain"/>
    <property type="match status" value="1"/>
</dbReference>
<dbReference type="EMBL" id="WUFC01000050">
    <property type="protein sequence ID" value="NEI52871.1"/>
    <property type="molecule type" value="Genomic_DNA"/>
</dbReference>
<dbReference type="PANTHER" id="PTHR48111:SF1">
    <property type="entry name" value="TWO-COMPONENT RESPONSE REGULATOR ORR33"/>
    <property type="match status" value="1"/>
</dbReference>
<dbReference type="PROSITE" id="PS50110">
    <property type="entry name" value="RESPONSE_REGULATORY"/>
    <property type="match status" value="1"/>
</dbReference>
<dbReference type="PANTHER" id="PTHR48111">
    <property type="entry name" value="REGULATOR OF RPOS"/>
    <property type="match status" value="1"/>
</dbReference>
<evidence type="ECO:0000256" key="2">
    <source>
        <dbReference type="ARBA" id="ARBA00023012"/>
    </source>
</evidence>
<dbReference type="GO" id="GO:0006355">
    <property type="term" value="P:regulation of DNA-templated transcription"/>
    <property type="evidence" value="ECO:0007669"/>
    <property type="project" value="InterPro"/>
</dbReference>
<organism evidence="10 11">
    <name type="scientific">Rhizobium ruizarguesonis</name>
    <dbReference type="NCBI Taxonomy" id="2081791"/>
    <lineage>
        <taxon>Bacteria</taxon>
        <taxon>Pseudomonadati</taxon>
        <taxon>Pseudomonadota</taxon>
        <taxon>Alphaproteobacteria</taxon>
        <taxon>Hyphomicrobiales</taxon>
        <taxon>Rhizobiaceae</taxon>
        <taxon>Rhizobium/Agrobacterium group</taxon>
        <taxon>Rhizobium</taxon>
    </lineage>
</organism>
<evidence type="ECO:0000256" key="4">
    <source>
        <dbReference type="ARBA" id="ARBA00023125"/>
    </source>
</evidence>
<feature type="modified residue" description="4-aspartylphosphate" evidence="6">
    <location>
        <position position="51"/>
    </location>
</feature>
<evidence type="ECO:0000256" key="6">
    <source>
        <dbReference type="PROSITE-ProRule" id="PRU00169"/>
    </source>
</evidence>
<evidence type="ECO:0000313" key="11">
    <source>
        <dbReference type="Proteomes" id="UP000661163"/>
    </source>
</evidence>
<dbReference type="CDD" id="cd00383">
    <property type="entry name" value="trans_reg_C"/>
    <property type="match status" value="1"/>
</dbReference>
<keyword evidence="5" id="KW-0804">Transcription</keyword>
<dbReference type="PROSITE" id="PS51755">
    <property type="entry name" value="OMPR_PHOB"/>
    <property type="match status" value="1"/>
</dbReference>
<dbReference type="InterPro" id="IPR039420">
    <property type="entry name" value="WalR-like"/>
</dbReference>
<comment type="caution">
    <text evidence="10">The sequence shown here is derived from an EMBL/GenBank/DDBJ whole genome shotgun (WGS) entry which is preliminary data.</text>
</comment>
<keyword evidence="2" id="KW-0902">Two-component regulatory system</keyword>